<reference evidence="3" key="1">
    <citation type="submission" date="2018-07" db="EMBL/GenBank/DDBJ databases">
        <authorList>
            <person name="Quirk P.G."/>
            <person name="Krulwich T.A."/>
        </authorList>
    </citation>
    <scope>NUCLEOTIDE SEQUENCE</scope>
</reference>
<dbReference type="NCBIfam" id="TIGR01011">
    <property type="entry name" value="rpsB_bact"/>
    <property type="match status" value="1"/>
</dbReference>
<dbReference type="InterPro" id="IPR005706">
    <property type="entry name" value="Ribosomal_uS2_bac/mit/plastid"/>
</dbReference>
<evidence type="ECO:0000313" key="3">
    <source>
        <dbReference type="EMBL" id="AYC64927.1"/>
    </source>
</evidence>
<accession>A0A386AZQ1</accession>
<dbReference type="RefSeq" id="YP_009518981.1">
    <property type="nucleotide sequence ID" value="NC_039521.1"/>
</dbReference>
<organism evidence="3">
    <name type="scientific">Boodleopsis sp. H.0758</name>
    <dbReference type="NCBI Taxonomy" id="2320802"/>
    <lineage>
        <taxon>Eukaryota</taxon>
        <taxon>Viridiplantae</taxon>
        <taxon>Chlorophyta</taxon>
        <taxon>core chlorophytes</taxon>
        <taxon>Ulvophyceae</taxon>
        <taxon>TCBD clade</taxon>
        <taxon>Bryopsidales</taxon>
        <taxon>Halimedineae</taxon>
        <taxon>Halimedaceae</taxon>
        <taxon>Rhipileae</taxon>
        <taxon>Boodleopsis</taxon>
    </lineage>
</organism>
<dbReference type="SUPFAM" id="SSF52313">
    <property type="entry name" value="Ribosomal protein S2"/>
    <property type="match status" value="1"/>
</dbReference>
<gene>
    <name evidence="2 3" type="primary">rps2</name>
</gene>
<dbReference type="HAMAP" id="MF_00291_B">
    <property type="entry name" value="Ribosomal_uS2_B"/>
    <property type="match status" value="1"/>
</dbReference>
<keyword evidence="3" id="KW-0934">Plastid</keyword>
<dbReference type="EMBL" id="MH591104">
    <property type="protein sequence ID" value="AYC64927.1"/>
    <property type="molecule type" value="Genomic_DNA"/>
</dbReference>
<evidence type="ECO:0000256" key="1">
    <source>
        <dbReference type="ARBA" id="ARBA00006242"/>
    </source>
</evidence>
<keyword evidence="2 3" id="KW-0689">Ribosomal protein</keyword>
<name>A0A386AZQ1_9CHLO</name>
<dbReference type="PRINTS" id="PR00395">
    <property type="entry name" value="RIBOSOMALS2"/>
</dbReference>
<dbReference type="GO" id="GO:0003735">
    <property type="term" value="F:structural constituent of ribosome"/>
    <property type="evidence" value="ECO:0007669"/>
    <property type="project" value="InterPro"/>
</dbReference>
<reference evidence="3" key="2">
    <citation type="journal article" date="2019" name="Mol. Phylogenet. Evol.">
        <title>Reassessment of the classification of bryopsidales (chlorophyta) based on chloroplast phylogenomic analyses.</title>
        <authorList>
            <person name="Cremen M.C."/>
            <person name="Leliaert F."/>
            <person name="West J."/>
            <person name="Lam D.W."/>
            <person name="Shimada S."/>
            <person name="Lopez-Bautista J.M."/>
            <person name="Verbruggen H."/>
        </authorList>
    </citation>
    <scope>NUCLEOTIDE SEQUENCE</scope>
</reference>
<dbReference type="GO" id="GO:0006412">
    <property type="term" value="P:translation"/>
    <property type="evidence" value="ECO:0007669"/>
    <property type="project" value="UniProtKB-UniRule"/>
</dbReference>
<evidence type="ECO:0000256" key="2">
    <source>
        <dbReference type="HAMAP-Rule" id="MF_00291"/>
    </source>
</evidence>
<comment type="similarity">
    <text evidence="1 2">Belongs to the universal ribosomal protein uS2 family.</text>
</comment>
<dbReference type="Gene3D" id="3.40.50.10490">
    <property type="entry name" value="Glucose-6-phosphate isomerase like protein, domain 1"/>
    <property type="match status" value="1"/>
</dbReference>
<dbReference type="GO" id="GO:0005763">
    <property type="term" value="C:mitochondrial small ribosomal subunit"/>
    <property type="evidence" value="ECO:0007669"/>
    <property type="project" value="TreeGrafter"/>
</dbReference>
<sequence length="225" mass="25984">MTLNTSQLVQQMFSAGIHNGHKKSELNPKMKKYIYTEKNGLKIINILQTYKCLKKACRFLFESSKNGKRILFIGTKKYMAKYIKYFANECNSCYINKRWLGGFFTNWKTMRQSILKIQKENTSTSKKESIRFERQKKRLIKYLGGVSSMYELPDIVIIVGQQKELNAIKECKKLNIKTLTILDTDCDPDLTDLCIPANDDSLASIHFVLNQLSKAIKEGQKQSEA</sequence>
<comment type="subcellular location">
    <subcellularLocation>
        <location evidence="2">Plastid</location>
        <location evidence="2">Chloroplast</location>
    </subcellularLocation>
</comment>
<dbReference type="Pfam" id="PF00318">
    <property type="entry name" value="Ribosomal_S2"/>
    <property type="match status" value="1"/>
</dbReference>
<protein>
    <recommendedName>
        <fullName evidence="2">Small ribosomal subunit protein uS2c</fullName>
    </recommendedName>
</protein>
<dbReference type="InterPro" id="IPR023591">
    <property type="entry name" value="Ribosomal_uS2_flav_dom_sf"/>
</dbReference>
<dbReference type="AlphaFoldDB" id="A0A386AZQ1"/>
<dbReference type="GO" id="GO:0009507">
    <property type="term" value="C:chloroplast"/>
    <property type="evidence" value="ECO:0007669"/>
    <property type="project" value="UniProtKB-SubCell"/>
</dbReference>
<dbReference type="CDD" id="cd01425">
    <property type="entry name" value="RPS2"/>
    <property type="match status" value="1"/>
</dbReference>
<dbReference type="PANTHER" id="PTHR12534">
    <property type="entry name" value="30S RIBOSOMAL PROTEIN S2 PROKARYOTIC AND ORGANELLAR"/>
    <property type="match status" value="1"/>
</dbReference>
<dbReference type="Gene3D" id="1.10.287.610">
    <property type="entry name" value="Helix hairpin bin"/>
    <property type="match status" value="1"/>
</dbReference>
<proteinExistence type="inferred from homology"/>
<dbReference type="InterPro" id="IPR001865">
    <property type="entry name" value="Ribosomal_uS2"/>
</dbReference>
<dbReference type="PANTHER" id="PTHR12534:SF0">
    <property type="entry name" value="SMALL RIBOSOMAL SUBUNIT PROTEIN US2M"/>
    <property type="match status" value="1"/>
</dbReference>
<geneLocation type="chloroplast" evidence="3"/>
<keyword evidence="2" id="KW-0687">Ribonucleoprotein</keyword>
<keyword evidence="3" id="KW-0150">Chloroplast</keyword>
<dbReference type="GeneID" id="38278740"/>